<organism evidence="9 10">
    <name type="scientific">Zea mays</name>
    <name type="common">Maize</name>
    <dbReference type="NCBI Taxonomy" id="4577"/>
    <lineage>
        <taxon>Eukaryota</taxon>
        <taxon>Viridiplantae</taxon>
        <taxon>Streptophyta</taxon>
        <taxon>Embryophyta</taxon>
        <taxon>Tracheophyta</taxon>
        <taxon>Spermatophyta</taxon>
        <taxon>Magnoliopsida</taxon>
        <taxon>Liliopsida</taxon>
        <taxon>Poales</taxon>
        <taxon>Poaceae</taxon>
        <taxon>PACMAD clade</taxon>
        <taxon>Panicoideae</taxon>
        <taxon>Andropogonodae</taxon>
        <taxon>Andropogoneae</taxon>
        <taxon>Tripsacinae</taxon>
        <taxon>Zea</taxon>
    </lineage>
</organism>
<keyword evidence="7" id="KW-0472">Membrane</keyword>
<evidence type="ECO:0000256" key="4">
    <source>
        <dbReference type="ARBA" id="ARBA00022679"/>
    </source>
</evidence>
<sequence length="617" mass="69115">MVQQQQHRIYILQFRKGETEQEVACKVSQPKGVGRRVMYYYQDYGSGGGGKSGKTVQPRALGVRRFLAMLLLSFLCVGTLASFQLVSTGNSTPGERIRPYTRKWEANVMATIDEVRLRRVAPGDAARCDVRHDVPAVVFSTGGYTGNVYHEFNDGILPLFVTARHLRRRVALVILEYHDWWMTKYGDVVSQLSEFPPIDFSADRRVHCFPEVIAGLRIHGELTVDPARTPERRGIGDFRRFLDDAYRGRIEFLERLERRAARRRPHRHHRGGALVPRAPPAGPREAEAERRPRLVIVSRTGSRVIENEADVAALAADVGFDVRVIRPDRTTELCKIYRELNASDAMVGVHGAAMTHFLFMRPGKVFIQVVPLGTDWAAGAYYGDPAARMGLRYVGYKILPEESSLSREYPTGDPVLTDPAGVAQRGWDVTKKVYLDRQNVRLDLARFREELVAAHRRSCPFDVDVGVDAGERASDMDSGARASRRVVASFVSKPEEAQQSSPFSSNKSPNRALPNRAAFTRCRQARRGSPRRTSDHRSMAAADSDPAISISTCPHCQREIPSSNIALHSAHYARNLQKCEHCGNIVPRKLVDQHYDENHAPASLFPNSKLLLDAVNS</sequence>
<evidence type="ECO:0000256" key="1">
    <source>
        <dbReference type="ARBA" id="ARBA00004323"/>
    </source>
</evidence>
<keyword evidence="7" id="KW-1133">Transmembrane helix</keyword>
<protein>
    <recommendedName>
        <fullName evidence="8">Glycosyltransferase 61 catalytic domain-containing protein</fullName>
    </recommendedName>
</protein>
<dbReference type="EMBL" id="NCVQ01000008">
    <property type="protein sequence ID" value="PWZ15649.1"/>
    <property type="molecule type" value="Genomic_DNA"/>
</dbReference>
<keyword evidence="3" id="KW-0328">Glycosyltransferase</keyword>
<keyword evidence="5" id="KW-0325">Glycoprotein</keyword>
<evidence type="ECO:0000313" key="9">
    <source>
        <dbReference type="EMBL" id="PWZ15649.1"/>
    </source>
</evidence>
<keyword evidence="7" id="KW-0812">Transmembrane</keyword>
<feature type="transmembrane region" description="Helical" evidence="7">
    <location>
        <begin position="66"/>
        <end position="86"/>
    </location>
</feature>
<feature type="region of interest" description="Disordered" evidence="6">
    <location>
        <begin position="263"/>
        <end position="289"/>
    </location>
</feature>
<dbReference type="GO" id="GO:0000139">
    <property type="term" value="C:Golgi membrane"/>
    <property type="evidence" value="ECO:0007669"/>
    <property type="project" value="UniProtKB-SubCell"/>
</dbReference>
<dbReference type="InterPro" id="IPR049625">
    <property type="entry name" value="Glyco_transf_61_cat"/>
</dbReference>
<proteinExistence type="predicted"/>
<dbReference type="PANTHER" id="PTHR20961">
    <property type="entry name" value="GLYCOSYLTRANSFERASE"/>
    <property type="match status" value="1"/>
</dbReference>
<feature type="region of interest" description="Disordered" evidence="6">
    <location>
        <begin position="491"/>
        <end position="543"/>
    </location>
</feature>
<evidence type="ECO:0000256" key="5">
    <source>
        <dbReference type="ARBA" id="ARBA00023180"/>
    </source>
</evidence>
<dbReference type="InterPro" id="IPR007657">
    <property type="entry name" value="Glycosyltransferase_61"/>
</dbReference>
<dbReference type="GO" id="GO:0016763">
    <property type="term" value="F:pentosyltransferase activity"/>
    <property type="evidence" value="ECO:0007669"/>
    <property type="project" value="UniProtKB-ARBA"/>
</dbReference>
<dbReference type="Pfam" id="PF04577">
    <property type="entry name" value="Glyco_transf_61"/>
    <property type="match status" value="1"/>
</dbReference>
<evidence type="ECO:0000313" key="10">
    <source>
        <dbReference type="Proteomes" id="UP000251960"/>
    </source>
</evidence>
<feature type="compositionally biased region" description="Polar residues" evidence="6">
    <location>
        <begin position="497"/>
        <end position="509"/>
    </location>
</feature>
<evidence type="ECO:0000256" key="3">
    <source>
        <dbReference type="ARBA" id="ARBA00022676"/>
    </source>
</evidence>
<comment type="caution">
    <text evidence="9">The sequence shown here is derived from an EMBL/GenBank/DDBJ whole genome shotgun (WGS) entry which is preliminary data.</text>
</comment>
<dbReference type="AlphaFoldDB" id="A0A3L6E481"/>
<comment type="subcellular location">
    <subcellularLocation>
        <location evidence="1">Golgi apparatus membrane</location>
        <topology evidence="1">Single-pass type II membrane protein</topology>
    </subcellularLocation>
</comment>
<gene>
    <name evidence="9" type="ORF">Zm00014a_000649</name>
</gene>
<feature type="domain" description="Glycosyltransferase 61 catalytic" evidence="8">
    <location>
        <begin position="252"/>
        <end position="366"/>
    </location>
</feature>
<evidence type="ECO:0000256" key="7">
    <source>
        <dbReference type="SAM" id="Phobius"/>
    </source>
</evidence>
<evidence type="ECO:0000256" key="2">
    <source>
        <dbReference type="ARBA" id="ARBA00004881"/>
    </source>
</evidence>
<accession>A0A3L6E481</accession>
<evidence type="ECO:0000259" key="8">
    <source>
        <dbReference type="Pfam" id="PF04577"/>
    </source>
</evidence>
<dbReference type="InterPro" id="IPR013083">
    <property type="entry name" value="Znf_RING/FYVE/PHD"/>
</dbReference>
<comment type="pathway">
    <text evidence="2">Glycan metabolism.</text>
</comment>
<reference evidence="9 10" key="1">
    <citation type="journal article" date="2018" name="Nat. Genet.">
        <title>Extensive intraspecific gene order and gene structural variations between Mo17 and other maize genomes.</title>
        <authorList>
            <person name="Sun S."/>
            <person name="Zhou Y."/>
            <person name="Chen J."/>
            <person name="Shi J."/>
            <person name="Zhao H."/>
            <person name="Zhao H."/>
            <person name="Song W."/>
            <person name="Zhang M."/>
            <person name="Cui Y."/>
            <person name="Dong X."/>
            <person name="Liu H."/>
            <person name="Ma X."/>
            <person name="Jiao Y."/>
            <person name="Wang B."/>
            <person name="Wei X."/>
            <person name="Stein J.C."/>
            <person name="Glaubitz J.C."/>
            <person name="Lu F."/>
            <person name="Yu G."/>
            <person name="Liang C."/>
            <person name="Fengler K."/>
            <person name="Li B."/>
            <person name="Rafalski A."/>
            <person name="Schnable P.S."/>
            <person name="Ware D.H."/>
            <person name="Buckler E.S."/>
            <person name="Lai J."/>
        </authorList>
    </citation>
    <scope>NUCLEOTIDE SEQUENCE [LARGE SCALE GENOMIC DNA]</scope>
    <source>
        <strain evidence="10">cv. Missouri 17</strain>
        <tissue evidence="9">Seedling</tissue>
    </source>
</reference>
<dbReference type="Proteomes" id="UP000251960">
    <property type="component" value="Chromosome 7"/>
</dbReference>
<evidence type="ECO:0000256" key="6">
    <source>
        <dbReference type="SAM" id="MobiDB-lite"/>
    </source>
</evidence>
<keyword evidence="4" id="KW-0808">Transferase</keyword>
<name>A0A3L6E481_MAIZE</name>
<dbReference type="ExpressionAtlas" id="A0A3L6E481">
    <property type="expression patterns" value="baseline and differential"/>
</dbReference>
<dbReference type="PANTHER" id="PTHR20961:SF68">
    <property type="entry name" value="OS07G0657400 PROTEIN"/>
    <property type="match status" value="1"/>
</dbReference>
<dbReference type="Gene3D" id="3.30.40.10">
    <property type="entry name" value="Zinc/RING finger domain, C3HC4 (zinc finger)"/>
    <property type="match status" value="1"/>
</dbReference>